<keyword evidence="2" id="KW-0472">Membrane</keyword>
<proteinExistence type="predicted"/>
<dbReference type="PROSITE" id="PS00107">
    <property type="entry name" value="PROTEIN_KINASE_ATP"/>
    <property type="match status" value="1"/>
</dbReference>
<dbReference type="EMBL" id="CAJNOQ010007419">
    <property type="protein sequence ID" value="CAF1168006.1"/>
    <property type="molecule type" value="Genomic_DNA"/>
</dbReference>
<dbReference type="AlphaFoldDB" id="A0A814TZT0"/>
<evidence type="ECO:0000256" key="1">
    <source>
        <dbReference type="PROSITE-ProRule" id="PRU10141"/>
    </source>
</evidence>
<dbReference type="Proteomes" id="UP000681722">
    <property type="component" value="Unassembled WGS sequence"/>
</dbReference>
<feature type="binding site" evidence="1">
    <location>
        <position position="65"/>
    </location>
    <ligand>
        <name>ATP</name>
        <dbReference type="ChEBI" id="CHEBI:30616"/>
    </ligand>
</feature>
<keyword evidence="1" id="KW-0547">Nucleotide-binding</keyword>
<evidence type="ECO:0008006" key="6">
    <source>
        <dbReference type="Google" id="ProtNLM"/>
    </source>
</evidence>
<reference evidence="3" key="1">
    <citation type="submission" date="2021-02" db="EMBL/GenBank/DDBJ databases">
        <authorList>
            <person name="Nowell W R."/>
        </authorList>
    </citation>
    <scope>NUCLEOTIDE SEQUENCE</scope>
</reference>
<dbReference type="Proteomes" id="UP000663829">
    <property type="component" value="Unassembled WGS sequence"/>
</dbReference>
<evidence type="ECO:0000313" key="3">
    <source>
        <dbReference type="EMBL" id="CAF1168006.1"/>
    </source>
</evidence>
<dbReference type="InterPro" id="IPR011009">
    <property type="entry name" value="Kinase-like_dom_sf"/>
</dbReference>
<dbReference type="EMBL" id="CAJOBC010007418">
    <property type="protein sequence ID" value="CAF3931645.1"/>
    <property type="molecule type" value="Genomic_DNA"/>
</dbReference>
<keyword evidence="2" id="KW-0812">Transmembrane</keyword>
<dbReference type="InterPro" id="IPR017441">
    <property type="entry name" value="Protein_kinase_ATP_BS"/>
</dbReference>
<feature type="transmembrane region" description="Helical" evidence="2">
    <location>
        <begin position="23"/>
        <end position="44"/>
    </location>
</feature>
<organism evidence="3 5">
    <name type="scientific">Didymodactylos carnosus</name>
    <dbReference type="NCBI Taxonomy" id="1234261"/>
    <lineage>
        <taxon>Eukaryota</taxon>
        <taxon>Metazoa</taxon>
        <taxon>Spiralia</taxon>
        <taxon>Gnathifera</taxon>
        <taxon>Rotifera</taxon>
        <taxon>Eurotatoria</taxon>
        <taxon>Bdelloidea</taxon>
        <taxon>Philodinida</taxon>
        <taxon>Philodinidae</taxon>
        <taxon>Didymodactylos</taxon>
    </lineage>
</organism>
<keyword evidence="1" id="KW-0067">ATP-binding</keyword>
<keyword evidence="2" id="KW-1133">Transmembrane helix</keyword>
<evidence type="ECO:0000313" key="5">
    <source>
        <dbReference type="Proteomes" id="UP000663829"/>
    </source>
</evidence>
<gene>
    <name evidence="3" type="ORF">GPM918_LOCUS22029</name>
    <name evidence="4" type="ORF">SRO942_LOCUS22025</name>
</gene>
<name>A0A814TZT0_9BILA</name>
<evidence type="ECO:0000256" key="2">
    <source>
        <dbReference type="SAM" id="Phobius"/>
    </source>
</evidence>
<dbReference type="SUPFAM" id="SSF56112">
    <property type="entry name" value="Protein kinase-like (PK-like)"/>
    <property type="match status" value="1"/>
</dbReference>
<dbReference type="OrthoDB" id="10026461at2759"/>
<comment type="caution">
    <text evidence="3">The sequence shown here is derived from an EMBL/GenBank/DDBJ whole genome shotgun (WGS) entry which is preliminary data.</text>
</comment>
<sequence length="240" mass="27901">MVKTAWFSLIPIKNYSKNSHGHYILATIVVTIFPFKSIGFLFYLGRGASGMVYQTEYQNIQYAIKISNKNSIKEYEIAEEMKSYINEHILDVKIMNMFSVQSFILSRPVGQIVKKDQIRQKRYITQLLTQLAIGHKLGHVPRDIGMYNLILFNYEYSSRGQKVSAYYADDCVSVTYMLLLSFCTKEEENSLKECARDSLAGRLIVKRPEFLRVHPKEVIDSLYDIERERVSLMNIDDLHN</sequence>
<accession>A0A814TZT0</accession>
<dbReference type="GO" id="GO:0005524">
    <property type="term" value="F:ATP binding"/>
    <property type="evidence" value="ECO:0007669"/>
    <property type="project" value="UniProtKB-UniRule"/>
</dbReference>
<evidence type="ECO:0000313" key="4">
    <source>
        <dbReference type="EMBL" id="CAF3931645.1"/>
    </source>
</evidence>
<keyword evidence="5" id="KW-1185">Reference proteome</keyword>
<protein>
    <recommendedName>
        <fullName evidence="6">Protein kinase domain-containing protein</fullName>
    </recommendedName>
</protein>